<gene>
    <name evidence="1" type="ORF">GM51_3555</name>
</gene>
<accession>A0A094SQY1</accession>
<dbReference type="EMBL" id="JNSL01000013">
    <property type="protein sequence ID" value="KGA21123.1"/>
    <property type="molecule type" value="Genomic_DNA"/>
</dbReference>
<reference evidence="1" key="1">
    <citation type="submission" date="2014-06" db="EMBL/GenBank/DDBJ databases">
        <title>Key roles for freshwater Actinobacteria revealed by deep metagenomic sequencing.</title>
        <authorList>
            <person name="Ghai R."/>
            <person name="Mizuno C.M."/>
            <person name="Picazo A."/>
            <person name="Camacho A."/>
            <person name="Rodriguez-Valera F."/>
        </authorList>
    </citation>
    <scope>NUCLEOTIDE SEQUENCE</scope>
</reference>
<proteinExistence type="predicted"/>
<dbReference type="PANTHER" id="PTHR43293">
    <property type="entry name" value="ACETATE COA-TRANSFERASE YDIF"/>
    <property type="match status" value="1"/>
</dbReference>
<dbReference type="SUPFAM" id="SSF100950">
    <property type="entry name" value="NagB/RpiA/CoA transferase-like"/>
    <property type="match status" value="1"/>
</dbReference>
<organism evidence="1">
    <name type="scientific">freshwater metagenome</name>
    <dbReference type="NCBI Taxonomy" id="449393"/>
    <lineage>
        <taxon>unclassified sequences</taxon>
        <taxon>metagenomes</taxon>
        <taxon>ecological metagenomes</taxon>
    </lineage>
</organism>
<dbReference type="InterPro" id="IPR037171">
    <property type="entry name" value="NagB/RpiA_transferase-like"/>
</dbReference>
<dbReference type="Pfam" id="PF01144">
    <property type="entry name" value="CoA_trans"/>
    <property type="match status" value="1"/>
</dbReference>
<dbReference type="PANTHER" id="PTHR43293:SF3">
    <property type="entry name" value="CHOLESTEROL RING-CLEAVING HYDROLASE IPDB SUBUNIT"/>
    <property type="match status" value="1"/>
</dbReference>
<keyword evidence="1" id="KW-0808">Transferase</keyword>
<dbReference type="GO" id="GO:0008410">
    <property type="term" value="F:CoA-transferase activity"/>
    <property type="evidence" value="ECO:0007669"/>
    <property type="project" value="InterPro"/>
</dbReference>
<comment type="caution">
    <text evidence="1">The sequence shown here is derived from an EMBL/GenBank/DDBJ whole genome shotgun (WGS) entry which is preliminary data.</text>
</comment>
<dbReference type="Gene3D" id="3.40.1080.10">
    <property type="entry name" value="Glutaconate Coenzyme A-transferase"/>
    <property type="match status" value="1"/>
</dbReference>
<dbReference type="AlphaFoldDB" id="A0A094SQY1"/>
<sequence length="259" mass="28161">MSSKLDSDLTWSDDEIMTITAAKILKNTDTCFVGIGIPSTAAILAKSMHAPNLFLIYESGTVNTNPQKLPLSIGDGELANEALTVVGMPEIFNYWLQSGRIDVGFLGAAQIDRYANINTTYIGQTYQAPKVRLPGAGGATEIAGACKEVIIIINQTKRAFVNQVDFVTSMGFGDGVGSREKYDLRGGGPSKVITNLGILEPDPKTLELTMTHLHPGVSKEQVIENTGWELKFSQSMKITEQPKPVELTKIRELIKTSDR</sequence>
<name>A0A094SQY1_9ZZZZ</name>
<dbReference type="SMART" id="SM00882">
    <property type="entry name" value="CoA_trans"/>
    <property type="match status" value="1"/>
</dbReference>
<dbReference type="InterPro" id="IPR004165">
    <property type="entry name" value="CoA_trans_fam_I"/>
</dbReference>
<evidence type="ECO:0000313" key="1">
    <source>
        <dbReference type="EMBL" id="KGA21123.1"/>
    </source>
</evidence>
<protein>
    <submittedName>
        <fullName evidence="1">3-oxoadipate:succinyl-CoA transferase subunit B</fullName>
    </submittedName>
</protein>